<dbReference type="EMBL" id="VOQS01000003">
    <property type="protein sequence ID" value="TXC83668.1"/>
    <property type="molecule type" value="Genomic_DNA"/>
</dbReference>
<dbReference type="CDD" id="cd06978">
    <property type="entry name" value="cupin_EctC"/>
    <property type="match status" value="1"/>
</dbReference>
<dbReference type="InterPro" id="IPR011051">
    <property type="entry name" value="RmlC_Cupin_sf"/>
</dbReference>
<dbReference type="SUPFAM" id="SSF51182">
    <property type="entry name" value="RmlC-like cupins"/>
    <property type="match status" value="1"/>
</dbReference>
<comment type="function">
    <text evidence="8">Catalyzes the circularization of gamma-N-acetyl-alpha,gamma-diaminobutyric acid (ADABA) to ectoine (1,4,5,6-tetrahydro-2-methyl-4-pyrimidine carboxylic acid), which is an excellent osmoprotectant.</text>
</comment>
<dbReference type="InterPro" id="IPR014710">
    <property type="entry name" value="RmlC-like_jellyroll"/>
</dbReference>
<keyword evidence="5 8" id="KW-0456">Lyase</keyword>
<dbReference type="InterPro" id="IPR010462">
    <property type="entry name" value="Ectoine_synth"/>
</dbReference>
<comment type="caution">
    <text evidence="10">The sequence shown here is derived from an EMBL/GenBank/DDBJ whole genome shotgun (WGS) entry which is preliminary data.</text>
</comment>
<sequence length="137" mass="14946">MLMRDIDSTVGTPRHVRGEGWDSKRLVVAADDVGFSLHDTTVKEGTHMELQYQHHVEANYCFGGEGEVVDVASGEKFELRPGRVYVLDRHDRHIVRATKGDLRLVCVFTPALAGGEKHTPDGGYAPIAKASGSATTD</sequence>
<dbReference type="HAMAP" id="MF_01255">
    <property type="entry name" value="Ectoine_synth"/>
    <property type="match status" value="1"/>
</dbReference>
<comment type="pathway">
    <text evidence="1 8">Amine and polyamine biosynthesis; ectoine biosynthesis; L-ectoine from L-aspartate 4-semialdehyde: step 3/3.</text>
</comment>
<dbReference type="UniPathway" id="UPA00067">
    <property type="reaction ID" value="UER00123"/>
</dbReference>
<comment type="catalytic activity">
    <reaction evidence="7 8">
        <text>(2S)-4-acetamido-2-aminobutanoate = L-ectoine + H2O</text>
        <dbReference type="Rhea" id="RHEA:17281"/>
        <dbReference type="ChEBI" id="CHEBI:15377"/>
        <dbReference type="ChEBI" id="CHEBI:58515"/>
        <dbReference type="ChEBI" id="CHEBI:58929"/>
        <dbReference type="EC" id="4.2.1.108"/>
    </reaction>
</comment>
<dbReference type="PANTHER" id="PTHR39289">
    <property type="match status" value="1"/>
</dbReference>
<dbReference type="Proteomes" id="UP000321776">
    <property type="component" value="Unassembled WGS sequence"/>
</dbReference>
<evidence type="ECO:0000256" key="5">
    <source>
        <dbReference type="ARBA" id="ARBA00023239"/>
    </source>
</evidence>
<reference evidence="10" key="2">
    <citation type="submission" date="2019-08" db="EMBL/GenBank/DDBJ databases">
        <authorList>
            <person name="Im W.-T."/>
        </authorList>
    </citation>
    <scope>NUCLEOTIDE SEQUENCE</scope>
    <source>
        <strain evidence="10">NF 2-5-3</strain>
    </source>
</reference>
<dbReference type="NCBIfam" id="NF009806">
    <property type="entry name" value="PRK13290.1"/>
    <property type="match status" value="1"/>
</dbReference>
<dbReference type="PANTHER" id="PTHR39289:SF1">
    <property type="entry name" value="L-ECTOINE SYNTHASE"/>
    <property type="match status" value="1"/>
</dbReference>
<accession>A0A5C6VKF9</accession>
<evidence type="ECO:0000313" key="12">
    <source>
        <dbReference type="Proteomes" id="UP001481677"/>
    </source>
</evidence>
<evidence type="ECO:0000256" key="1">
    <source>
        <dbReference type="ARBA" id="ARBA00005181"/>
    </source>
</evidence>
<evidence type="ECO:0000256" key="6">
    <source>
        <dbReference type="ARBA" id="ARBA00033271"/>
    </source>
</evidence>
<dbReference type="RefSeq" id="WP_147235943.1">
    <property type="nucleotide sequence ID" value="NZ_JAZHFZ010000015.1"/>
</dbReference>
<evidence type="ECO:0000256" key="8">
    <source>
        <dbReference type="HAMAP-Rule" id="MF_01255"/>
    </source>
</evidence>
<dbReference type="GO" id="GO:0033990">
    <property type="term" value="F:ectoine synthase activity"/>
    <property type="evidence" value="ECO:0007669"/>
    <property type="project" value="UniProtKB-EC"/>
</dbReference>
<keyword evidence="12" id="KW-1185">Reference proteome</keyword>
<name>A0A5C6VKF9_9BURK</name>
<evidence type="ECO:0000256" key="7">
    <source>
        <dbReference type="ARBA" id="ARBA00048714"/>
    </source>
</evidence>
<dbReference type="Gene3D" id="2.60.120.10">
    <property type="entry name" value="Jelly Rolls"/>
    <property type="match status" value="1"/>
</dbReference>
<evidence type="ECO:0000313" key="11">
    <source>
        <dbReference type="Proteomes" id="UP000321776"/>
    </source>
</evidence>
<reference evidence="10 11" key="1">
    <citation type="journal article" date="2018" name="Int. J. Syst. Evol. Microbiol.">
        <title>Paraburkholderia azotifigens sp. nov., a nitrogen-fixing bacterium isolated from paddy soil.</title>
        <authorList>
            <person name="Choi G.M."/>
            <person name="Im W.T."/>
        </authorList>
    </citation>
    <scope>NUCLEOTIDE SEQUENCE [LARGE SCALE GENOMIC DNA]</scope>
    <source>
        <strain evidence="10 11">NF 2-5-3</strain>
    </source>
</reference>
<dbReference type="EC" id="4.2.1.108" evidence="3 8"/>
<dbReference type="Proteomes" id="UP001481677">
    <property type="component" value="Unassembled WGS sequence"/>
</dbReference>
<dbReference type="Pfam" id="PF06339">
    <property type="entry name" value="Ectoine_synth"/>
    <property type="match status" value="1"/>
</dbReference>
<dbReference type="AlphaFoldDB" id="A0A5C6VKF9"/>
<reference evidence="9 12" key="3">
    <citation type="submission" date="2024-01" db="EMBL/GenBank/DDBJ databases">
        <title>The diversity of rhizobia nodulating Mimosa spp. in eleven states of Brazil covering several biomes is determined by host plant, location, and edaphic factors.</title>
        <authorList>
            <person name="Rouws L."/>
            <person name="Barauna A."/>
            <person name="Beukes C."/>
            <person name="De Faria S.M."/>
            <person name="Gross E."/>
            <person name="Dos Reis Junior F.B."/>
            <person name="Simon M."/>
            <person name="Maluk M."/>
            <person name="Odee D.W."/>
            <person name="Kenicer G."/>
            <person name="Young J.P.W."/>
            <person name="Reis V.M."/>
            <person name="Zilli J."/>
            <person name="James E.K."/>
        </authorList>
    </citation>
    <scope>NUCLEOTIDE SEQUENCE [LARGE SCALE GENOMIC DNA]</scope>
    <source>
        <strain evidence="9 12">JPY530</strain>
    </source>
</reference>
<evidence type="ECO:0000313" key="9">
    <source>
        <dbReference type="EMBL" id="MEM5342165.1"/>
    </source>
</evidence>
<evidence type="ECO:0000256" key="4">
    <source>
        <dbReference type="ARBA" id="ARBA00019707"/>
    </source>
</evidence>
<comment type="similarity">
    <text evidence="2 8">Belongs to the ectoine synthase family.</text>
</comment>
<evidence type="ECO:0000313" key="10">
    <source>
        <dbReference type="EMBL" id="TXC83668.1"/>
    </source>
</evidence>
<protein>
    <recommendedName>
        <fullName evidence="4 8">L-ectoine synthase</fullName>
        <ecNumber evidence="3 8">4.2.1.108</ecNumber>
    </recommendedName>
    <alternativeName>
        <fullName evidence="6 8">N-acetyldiaminobutyrate dehydratase</fullName>
    </alternativeName>
</protein>
<dbReference type="GO" id="GO:0019491">
    <property type="term" value="P:ectoine biosynthetic process"/>
    <property type="evidence" value="ECO:0007669"/>
    <property type="project" value="UniProtKB-UniRule"/>
</dbReference>
<evidence type="ECO:0000256" key="3">
    <source>
        <dbReference type="ARBA" id="ARBA00013192"/>
    </source>
</evidence>
<evidence type="ECO:0000256" key="2">
    <source>
        <dbReference type="ARBA" id="ARBA00009637"/>
    </source>
</evidence>
<dbReference type="EMBL" id="JAZHGA010000015">
    <property type="protein sequence ID" value="MEM5342165.1"/>
    <property type="molecule type" value="Genomic_DNA"/>
</dbReference>
<proteinExistence type="inferred from homology"/>
<organism evidence="10 11">
    <name type="scientific">Paraburkholderia azotifigens</name>
    <dbReference type="NCBI Taxonomy" id="2057004"/>
    <lineage>
        <taxon>Bacteria</taxon>
        <taxon>Pseudomonadati</taxon>
        <taxon>Pseudomonadota</taxon>
        <taxon>Betaproteobacteria</taxon>
        <taxon>Burkholderiales</taxon>
        <taxon>Burkholderiaceae</taxon>
        <taxon>Paraburkholderia</taxon>
    </lineage>
</organism>
<gene>
    <name evidence="8" type="primary">ectC</name>
    <name evidence="10" type="ORF">FRZ40_25140</name>
    <name evidence="9" type="ORF">V4C56_21380</name>
</gene>